<name>A0A8J4GUV2_9CHLO</name>
<accession>A0A8J4GUV2</accession>
<dbReference type="AlphaFoldDB" id="A0A8J4GUV2"/>
<dbReference type="GO" id="GO:0044545">
    <property type="term" value="C:NSL complex"/>
    <property type="evidence" value="ECO:0007669"/>
    <property type="project" value="TreeGrafter"/>
</dbReference>
<dbReference type="PANTHER" id="PTHR13233">
    <property type="entry name" value="MICROSPHERULE PROTEIN 1"/>
    <property type="match status" value="1"/>
</dbReference>
<evidence type="ECO:0008006" key="4">
    <source>
        <dbReference type="Google" id="ProtNLM"/>
    </source>
</evidence>
<dbReference type="GO" id="GO:0031011">
    <property type="term" value="C:Ino80 complex"/>
    <property type="evidence" value="ECO:0007669"/>
    <property type="project" value="InterPro"/>
</dbReference>
<feature type="region of interest" description="Disordered" evidence="1">
    <location>
        <begin position="205"/>
        <end position="226"/>
    </location>
</feature>
<evidence type="ECO:0000256" key="1">
    <source>
        <dbReference type="SAM" id="MobiDB-lite"/>
    </source>
</evidence>
<feature type="region of interest" description="Disordered" evidence="1">
    <location>
        <begin position="392"/>
        <end position="428"/>
    </location>
</feature>
<protein>
    <recommendedName>
        <fullName evidence="4">FHA domain-containing protein</fullName>
    </recommendedName>
</protein>
<reference evidence="2" key="1">
    <citation type="journal article" date="2021" name="Proc. Natl. Acad. Sci. U.S.A.">
        <title>Three genomes in the algal genus Volvox reveal the fate of a haploid sex-determining region after a transition to homothallism.</title>
        <authorList>
            <person name="Yamamoto K."/>
            <person name="Hamaji T."/>
            <person name="Kawai-Toyooka H."/>
            <person name="Matsuzaki R."/>
            <person name="Takahashi F."/>
            <person name="Nishimura Y."/>
            <person name="Kawachi M."/>
            <person name="Noguchi H."/>
            <person name="Minakuchi Y."/>
            <person name="Umen J.G."/>
            <person name="Toyoda A."/>
            <person name="Nozaki H."/>
        </authorList>
    </citation>
    <scope>NUCLEOTIDE SEQUENCE</scope>
    <source>
        <strain evidence="2">NIES-3785</strain>
    </source>
</reference>
<dbReference type="InterPro" id="IPR008984">
    <property type="entry name" value="SMAD_FHA_dom_sf"/>
</dbReference>
<dbReference type="GO" id="GO:0045944">
    <property type="term" value="P:positive regulation of transcription by RNA polymerase II"/>
    <property type="evidence" value="ECO:0007669"/>
    <property type="project" value="TreeGrafter"/>
</dbReference>
<dbReference type="PANTHER" id="PTHR13233:SF0">
    <property type="entry name" value="MICROSPHERULE PROTEIN 1"/>
    <property type="match status" value="1"/>
</dbReference>
<feature type="compositionally biased region" description="Basic and acidic residues" evidence="1">
    <location>
        <begin position="8"/>
        <end position="28"/>
    </location>
</feature>
<dbReference type="EMBL" id="BNCQ01000051">
    <property type="protein sequence ID" value="GIM13751.1"/>
    <property type="molecule type" value="Genomic_DNA"/>
</dbReference>
<sequence>METAPPSDDIRASKKPRIGEPVDPNKKDVLMTSMPELGRIKQSDNQLSYLQAQLAATESLYAAYKAEFQALAKQLIDIKRSQLKEGVEILKVAVASGDAAVRLPPRWEQKLQPSVDGLWNDNLESFSDIEEDVLFIEPDSPMDEDQPRDPVSAQQRLDLVSQAADGSTLPPAAIADGDGSSGPPTADHRRAIGSVDDTTAVALVAAPGSRSPAAGNDGNIGDKDVRMAEGEGGASLISASPASAPAAAATAGAAAAVAEARTSPDASPRDRLEALEATCSAVAQEDMEAQGALACLAGRAAKYYLRSTAVTLGRTTESKGDVDVDLTLEEPPPAAAAGTAAVATTAVPQAATEGATAATGAGAAPAGAGPQAAATATAAAAAATVVATPTAADGGGDQNSQGPVQVPSATTASGSGAVGSGAAGPGQTVARGHLVSRRQAMIRLGADGQFRLINMGRQAVRVNDILVPQNHTINVPHLSLIEIASVRLLFMANLAAVARVMRRSAALSL</sequence>
<dbReference type="SUPFAM" id="SSF49879">
    <property type="entry name" value="SMAD/FHA domain"/>
    <property type="match status" value="1"/>
</dbReference>
<feature type="region of interest" description="Disordered" evidence="1">
    <location>
        <begin position="165"/>
        <end position="190"/>
    </location>
</feature>
<dbReference type="GO" id="GO:0071339">
    <property type="term" value="C:MLL1 complex"/>
    <property type="evidence" value="ECO:0007669"/>
    <property type="project" value="InterPro"/>
</dbReference>
<proteinExistence type="predicted"/>
<dbReference type="InterPro" id="IPR037912">
    <property type="entry name" value="MCRS1"/>
</dbReference>
<feature type="region of interest" description="Disordered" evidence="1">
    <location>
        <begin position="1"/>
        <end position="28"/>
    </location>
</feature>
<feature type="compositionally biased region" description="Low complexity" evidence="1">
    <location>
        <begin position="406"/>
        <end position="415"/>
    </location>
</feature>
<evidence type="ECO:0000313" key="3">
    <source>
        <dbReference type="Proteomes" id="UP000722791"/>
    </source>
</evidence>
<dbReference type="GO" id="GO:0002151">
    <property type="term" value="F:G-quadruplex RNA binding"/>
    <property type="evidence" value="ECO:0007669"/>
    <property type="project" value="InterPro"/>
</dbReference>
<dbReference type="Proteomes" id="UP000722791">
    <property type="component" value="Unassembled WGS sequence"/>
</dbReference>
<gene>
    <name evidence="2" type="ORF">Vretimale_16818</name>
</gene>
<evidence type="ECO:0000313" key="2">
    <source>
        <dbReference type="EMBL" id="GIM13751.1"/>
    </source>
</evidence>
<organism evidence="2 3">
    <name type="scientific">Volvox reticuliferus</name>
    <dbReference type="NCBI Taxonomy" id="1737510"/>
    <lineage>
        <taxon>Eukaryota</taxon>
        <taxon>Viridiplantae</taxon>
        <taxon>Chlorophyta</taxon>
        <taxon>core chlorophytes</taxon>
        <taxon>Chlorophyceae</taxon>
        <taxon>CS clade</taxon>
        <taxon>Chlamydomonadales</taxon>
        <taxon>Volvocaceae</taxon>
        <taxon>Volvox</taxon>
    </lineage>
</organism>
<comment type="caution">
    <text evidence="2">The sequence shown here is derived from an EMBL/GenBank/DDBJ whole genome shotgun (WGS) entry which is preliminary data.</text>
</comment>